<comment type="subcellular location">
    <subcellularLocation>
        <location evidence="1">Nucleus</location>
    </subcellularLocation>
</comment>
<reference evidence="7" key="5">
    <citation type="journal article" date="2021" name="G3 (Bethesda)">
        <title>Aegilops tauschii genome assembly Aet v5.0 features greater sequence contiguity and improved annotation.</title>
        <authorList>
            <person name="Wang L."/>
            <person name="Zhu T."/>
            <person name="Rodriguez J.C."/>
            <person name="Deal K.R."/>
            <person name="Dubcovsky J."/>
            <person name="McGuire P.E."/>
            <person name="Lux T."/>
            <person name="Spannagl M."/>
            <person name="Mayer K.F.X."/>
            <person name="Baldrich P."/>
            <person name="Meyers B.C."/>
            <person name="Huo N."/>
            <person name="Gu Y.Q."/>
            <person name="Zhou H."/>
            <person name="Devos K.M."/>
            <person name="Bennetzen J.L."/>
            <person name="Unver T."/>
            <person name="Budak H."/>
            <person name="Gulick P.J."/>
            <person name="Galiba G."/>
            <person name="Kalapos B."/>
            <person name="Nelson D.R."/>
            <person name="Li P."/>
            <person name="You F.M."/>
            <person name="Luo M.C."/>
            <person name="Dvorak J."/>
        </authorList>
    </citation>
    <scope>NUCLEOTIDE SEQUENCE [LARGE SCALE GENOMIC DNA]</scope>
    <source>
        <strain evidence="7">cv. AL8/78</strain>
    </source>
</reference>
<feature type="coiled-coil region" evidence="4">
    <location>
        <begin position="126"/>
        <end position="153"/>
    </location>
</feature>
<evidence type="ECO:0000256" key="4">
    <source>
        <dbReference type="SAM" id="Coils"/>
    </source>
</evidence>
<sequence length="556" mass="62466">RPPPSPWPSAALLASTNSCAHPAHHLDPPLVAEMEGKAVGFSAADCGADAAADDFKYITGMSTILVATIQEVKDRVSQMEFIFCSQIFPHFQAKSKLLHARLADSTATREAEDEWRQREAGLVSQLEELNRGKRRAEDRLLQLESSLEEMRGMLVNADLLAAEHDAEKKQLLGSLEEEMKKDEVICRLEREIEEKAAAISRERGALEEEMKKDEVIRQLEREIGEKAAEISREREAHQRLLQQLELKDKDILLEQNKFNHATTQYKHLKSEHNYLLGKIAEMEGSKIDQNEGSKSPLNRKASGSPPSKRKLKDLQDTKNESIQVVSKTEDQKNSPSSRAKAQNATSARSVFSNSRLCLPPHATNPPHKNAASTSKTEASSSFTRPSLHWRETRVRKEPGVVDPHDDFLDTPLEAVKNLIRNPTTREEAQALAAPPPQDMDFNNSDDETQDINIVAQGLNNIPVPKQRSSISIHPPNKDFKYTEPVRKKADRANLKGVECKQCKKFYDAVLPDGRVNGDGTTSMRCEHHDGVSRHRYRYAPPLTPEGFWNIGFESEM</sequence>
<dbReference type="GO" id="GO:0010792">
    <property type="term" value="P:DNA double-strand break processing involved in repair via single-strand annealing"/>
    <property type="evidence" value="ECO:0007669"/>
    <property type="project" value="TreeGrafter"/>
</dbReference>
<dbReference type="AlphaFoldDB" id="A0A453EAB3"/>
<dbReference type="Pfam" id="PF08573">
    <property type="entry name" value="SAE2"/>
    <property type="match status" value="1"/>
</dbReference>
<keyword evidence="4" id="KW-0175">Coiled coil</keyword>
<evidence type="ECO:0000313" key="7">
    <source>
        <dbReference type="EnsemblPlants" id="AET3Gv20272100.5"/>
    </source>
</evidence>
<dbReference type="Gramene" id="AET3Gv20272100.5">
    <property type="protein sequence ID" value="AET3Gv20272100.5"/>
    <property type="gene ID" value="AET3Gv20272100"/>
</dbReference>
<reference evidence="7" key="4">
    <citation type="submission" date="2019-03" db="UniProtKB">
        <authorList>
            <consortium name="EnsemblPlants"/>
        </authorList>
    </citation>
    <scope>IDENTIFICATION</scope>
</reference>
<dbReference type="PANTHER" id="PTHR15107">
    <property type="entry name" value="RETINOBLASTOMA BINDING PROTEIN 8"/>
    <property type="match status" value="1"/>
</dbReference>
<keyword evidence="8" id="KW-1185">Reference proteome</keyword>
<dbReference type="GO" id="GO:0005634">
    <property type="term" value="C:nucleus"/>
    <property type="evidence" value="ECO:0007669"/>
    <property type="project" value="UniProtKB-SubCell"/>
</dbReference>
<keyword evidence="3" id="KW-0539">Nucleus</keyword>
<reference evidence="7" key="3">
    <citation type="journal article" date="2017" name="Nature">
        <title>Genome sequence of the progenitor of the wheat D genome Aegilops tauschii.</title>
        <authorList>
            <person name="Luo M.C."/>
            <person name="Gu Y.Q."/>
            <person name="Puiu D."/>
            <person name="Wang H."/>
            <person name="Twardziok S.O."/>
            <person name="Deal K.R."/>
            <person name="Huo N."/>
            <person name="Zhu T."/>
            <person name="Wang L."/>
            <person name="Wang Y."/>
            <person name="McGuire P.E."/>
            <person name="Liu S."/>
            <person name="Long H."/>
            <person name="Ramasamy R.K."/>
            <person name="Rodriguez J.C."/>
            <person name="Van S.L."/>
            <person name="Yuan L."/>
            <person name="Wang Z."/>
            <person name="Xia Z."/>
            <person name="Xiao L."/>
            <person name="Anderson O.D."/>
            <person name="Ouyang S."/>
            <person name="Liang Y."/>
            <person name="Zimin A.V."/>
            <person name="Pertea G."/>
            <person name="Qi P."/>
            <person name="Bennetzen J.L."/>
            <person name="Dai X."/>
            <person name="Dawson M.W."/>
            <person name="Muller H.G."/>
            <person name="Kugler K."/>
            <person name="Rivarola-Duarte L."/>
            <person name="Spannagl M."/>
            <person name="Mayer K.F.X."/>
            <person name="Lu F.H."/>
            <person name="Bevan M.W."/>
            <person name="Leroy P."/>
            <person name="Li P."/>
            <person name="You F.M."/>
            <person name="Sun Q."/>
            <person name="Liu Z."/>
            <person name="Lyons E."/>
            <person name="Wicker T."/>
            <person name="Salzberg S.L."/>
            <person name="Devos K.M."/>
            <person name="Dvorak J."/>
        </authorList>
    </citation>
    <scope>NUCLEOTIDE SEQUENCE [LARGE SCALE GENOMIC DNA]</scope>
    <source>
        <strain evidence="7">cv. AL8/78</strain>
    </source>
</reference>
<dbReference type="Proteomes" id="UP000015105">
    <property type="component" value="Chromosome 3D"/>
</dbReference>
<feature type="compositionally biased region" description="Low complexity" evidence="5">
    <location>
        <begin position="370"/>
        <end position="383"/>
    </location>
</feature>
<evidence type="ECO:0000256" key="5">
    <source>
        <dbReference type="SAM" id="MobiDB-lite"/>
    </source>
</evidence>
<evidence type="ECO:0000256" key="1">
    <source>
        <dbReference type="ARBA" id="ARBA00004123"/>
    </source>
</evidence>
<reference evidence="8" key="2">
    <citation type="journal article" date="2017" name="Nat. Plants">
        <title>The Aegilops tauschii genome reveals multiple impacts of transposons.</title>
        <authorList>
            <person name="Zhao G."/>
            <person name="Zou C."/>
            <person name="Li K."/>
            <person name="Wang K."/>
            <person name="Li T."/>
            <person name="Gao L."/>
            <person name="Zhang X."/>
            <person name="Wang H."/>
            <person name="Yang Z."/>
            <person name="Liu X."/>
            <person name="Jiang W."/>
            <person name="Mao L."/>
            <person name="Kong X."/>
            <person name="Jiao Y."/>
            <person name="Jia J."/>
        </authorList>
    </citation>
    <scope>NUCLEOTIDE SEQUENCE [LARGE SCALE GENOMIC DNA]</scope>
    <source>
        <strain evidence="8">cv. AL8/78</strain>
    </source>
</reference>
<organism evidence="7 8">
    <name type="scientific">Aegilops tauschii subsp. strangulata</name>
    <name type="common">Goatgrass</name>
    <dbReference type="NCBI Taxonomy" id="200361"/>
    <lineage>
        <taxon>Eukaryota</taxon>
        <taxon>Viridiplantae</taxon>
        <taxon>Streptophyta</taxon>
        <taxon>Embryophyta</taxon>
        <taxon>Tracheophyta</taxon>
        <taxon>Spermatophyta</taxon>
        <taxon>Magnoliopsida</taxon>
        <taxon>Liliopsida</taxon>
        <taxon>Poales</taxon>
        <taxon>Poaceae</taxon>
        <taxon>BOP clade</taxon>
        <taxon>Pooideae</taxon>
        <taxon>Triticodae</taxon>
        <taxon>Triticeae</taxon>
        <taxon>Triticinae</taxon>
        <taxon>Aegilops</taxon>
    </lineage>
</organism>
<dbReference type="EnsemblPlants" id="AET3Gv20272100.5">
    <property type="protein sequence ID" value="AET3Gv20272100.5"/>
    <property type="gene ID" value="AET3Gv20272100"/>
</dbReference>
<evidence type="ECO:0000313" key="8">
    <source>
        <dbReference type="Proteomes" id="UP000015105"/>
    </source>
</evidence>
<evidence type="ECO:0000256" key="3">
    <source>
        <dbReference type="ARBA" id="ARBA00023242"/>
    </source>
</evidence>
<feature type="coiled-coil region" evidence="4">
    <location>
        <begin position="189"/>
        <end position="247"/>
    </location>
</feature>
<name>A0A453EAB3_AEGTS</name>
<feature type="region of interest" description="Disordered" evidence="5">
    <location>
        <begin position="288"/>
        <end position="391"/>
    </location>
</feature>
<evidence type="ECO:0000256" key="2">
    <source>
        <dbReference type="ARBA" id="ARBA00022763"/>
    </source>
</evidence>
<dbReference type="InterPro" id="IPR013882">
    <property type="entry name" value="Ctp1_C"/>
</dbReference>
<reference evidence="8" key="1">
    <citation type="journal article" date="2014" name="Science">
        <title>Ancient hybridizations among the ancestral genomes of bread wheat.</title>
        <authorList>
            <consortium name="International Wheat Genome Sequencing Consortium,"/>
            <person name="Marcussen T."/>
            <person name="Sandve S.R."/>
            <person name="Heier L."/>
            <person name="Spannagl M."/>
            <person name="Pfeifer M."/>
            <person name="Jakobsen K.S."/>
            <person name="Wulff B.B."/>
            <person name="Steuernagel B."/>
            <person name="Mayer K.F."/>
            <person name="Olsen O.A."/>
        </authorList>
    </citation>
    <scope>NUCLEOTIDE SEQUENCE [LARGE SCALE GENOMIC DNA]</scope>
    <source>
        <strain evidence="8">cv. AL8/78</strain>
    </source>
</reference>
<feature type="domain" description="DNA endonuclease activator Ctp1 C-terminal" evidence="6">
    <location>
        <begin position="526"/>
        <end position="552"/>
    </location>
</feature>
<accession>A0A453EAB3</accession>
<dbReference type="GO" id="GO:0003684">
    <property type="term" value="F:damaged DNA binding"/>
    <property type="evidence" value="ECO:0007669"/>
    <property type="project" value="TreeGrafter"/>
</dbReference>
<dbReference type="InterPro" id="IPR033316">
    <property type="entry name" value="RBBP8-like"/>
</dbReference>
<proteinExistence type="predicted"/>
<dbReference type="PANTHER" id="PTHR15107:SF0">
    <property type="entry name" value="DNA ENDONUCLEASE ACTIVATOR CTP1 C-TERMINAL DOMAIN-CONTAINING PROTEIN"/>
    <property type="match status" value="1"/>
</dbReference>
<evidence type="ECO:0000259" key="6">
    <source>
        <dbReference type="Pfam" id="PF08573"/>
    </source>
</evidence>
<feature type="compositionally biased region" description="Polar residues" evidence="5">
    <location>
        <begin position="333"/>
        <end position="355"/>
    </location>
</feature>
<keyword evidence="2" id="KW-0227">DNA damage</keyword>
<protein>
    <recommendedName>
        <fullName evidence="6">DNA endonuclease activator Ctp1 C-terminal domain-containing protein</fullName>
    </recommendedName>
</protein>